<feature type="transmembrane region" description="Helical" evidence="1">
    <location>
        <begin position="176"/>
        <end position="193"/>
    </location>
</feature>
<feature type="transmembrane region" description="Helical" evidence="1">
    <location>
        <begin position="16"/>
        <end position="37"/>
    </location>
</feature>
<name>A0A1S7NW08_9HYPH</name>
<gene>
    <name evidence="2" type="ORF">AGR3A_Cc170183</name>
</gene>
<sequence>MEAAVNAAEAYSHIRAVMGMVVGLSLARLLTGLAGFVQHPKKERIYPLHLGWVAFLFLMLVHFWWWEHRLSATGHVLGFGAFLFLILFCSLFYFLCVLLFPTDMKEYKGYEDYFFSRKSWFFGFLAALFVTDVGDTLLKGQDYLATLGPEYLIRTTIYVVLFTSAAFIGNRRFHRFLVVFALIYQIAWIFRTYDLLA</sequence>
<dbReference type="Proteomes" id="UP000191988">
    <property type="component" value="Unassembled WGS sequence"/>
</dbReference>
<dbReference type="EMBL" id="FBWK01000009">
    <property type="protein sequence ID" value="CUX12431.1"/>
    <property type="molecule type" value="Genomic_DNA"/>
</dbReference>
<accession>A0A1S7NW08</accession>
<dbReference type="RefSeq" id="WP_046798148.1">
    <property type="nucleotide sequence ID" value="NZ_LT009723.1"/>
</dbReference>
<proteinExistence type="predicted"/>
<evidence type="ECO:0000313" key="3">
    <source>
        <dbReference type="Proteomes" id="UP000191988"/>
    </source>
</evidence>
<evidence type="ECO:0000313" key="2">
    <source>
        <dbReference type="EMBL" id="CUX12431.1"/>
    </source>
</evidence>
<feature type="transmembrane region" description="Helical" evidence="1">
    <location>
        <begin position="120"/>
        <end position="139"/>
    </location>
</feature>
<feature type="transmembrane region" description="Helical" evidence="1">
    <location>
        <begin position="78"/>
        <end position="100"/>
    </location>
</feature>
<keyword evidence="1" id="KW-0812">Transmembrane</keyword>
<feature type="transmembrane region" description="Helical" evidence="1">
    <location>
        <begin position="49"/>
        <end position="66"/>
    </location>
</feature>
<reference evidence="3" key="1">
    <citation type="submission" date="2016-01" db="EMBL/GenBank/DDBJ databases">
        <authorList>
            <person name="Regsiter A."/>
            <person name="william w."/>
        </authorList>
    </citation>
    <scope>NUCLEOTIDE SEQUENCE [LARGE SCALE GENOMIC DNA]</scope>
    <source>
        <strain evidence="3">CFBP 6623</strain>
    </source>
</reference>
<dbReference type="AlphaFoldDB" id="A0A1S7NW08"/>
<keyword evidence="1" id="KW-1133">Transmembrane helix</keyword>
<organism evidence="2 3">
    <name type="scientific">Agrobacterium tomkonis CFBP 6623</name>
    <dbReference type="NCBI Taxonomy" id="1183432"/>
    <lineage>
        <taxon>Bacteria</taxon>
        <taxon>Pseudomonadati</taxon>
        <taxon>Pseudomonadota</taxon>
        <taxon>Alphaproteobacteria</taxon>
        <taxon>Hyphomicrobiales</taxon>
        <taxon>Rhizobiaceae</taxon>
        <taxon>Rhizobium/Agrobacterium group</taxon>
        <taxon>Agrobacterium</taxon>
        <taxon>Agrobacterium tumefaciens complex</taxon>
    </lineage>
</organism>
<evidence type="ECO:0008006" key="4">
    <source>
        <dbReference type="Google" id="ProtNLM"/>
    </source>
</evidence>
<protein>
    <recommendedName>
        <fullName evidence="4">Mll4938 protein</fullName>
    </recommendedName>
</protein>
<evidence type="ECO:0000256" key="1">
    <source>
        <dbReference type="SAM" id="Phobius"/>
    </source>
</evidence>
<keyword evidence="1" id="KW-0472">Membrane</keyword>
<dbReference type="STRING" id="1183432.AGR3A_Cc170183"/>
<feature type="transmembrane region" description="Helical" evidence="1">
    <location>
        <begin position="151"/>
        <end position="169"/>
    </location>
</feature>
<keyword evidence="3" id="KW-1185">Reference proteome</keyword>